<accession>A1C703</accession>
<keyword evidence="2" id="KW-1185">Reference proteome</keyword>
<sequence>MSASGVELDTDSMSPSLPIFQCSTLIDPPSSPVKNPHLLTPVQRYSAALDALNGSNKNLEYKIAKLHSGTLLLKLDLMKLQRHMTCFHHDLLATWEADILTRLIEVIHERQGRNLPGGHALGDHKMLDRGELSEIYTAAAGHVGKRTLKRLFGLSENYWLALQKYGEIADLRSTTPPRTAGTFARWLLSSENERNPGRAAFWLRLFPVCYGRTAEECASVV</sequence>
<evidence type="ECO:0000313" key="2">
    <source>
        <dbReference type="Proteomes" id="UP000006701"/>
    </source>
</evidence>
<dbReference type="RefSeq" id="XP_001275600.1">
    <property type="nucleotide sequence ID" value="XM_001275599.1"/>
</dbReference>
<dbReference type="OrthoDB" id="4526473at2759"/>
<dbReference type="HOGENOM" id="CLU_126087_0_0_1"/>
<reference evidence="1 2" key="1">
    <citation type="journal article" date="2008" name="PLoS Genet.">
        <title>Genomic islands in the pathogenic filamentous fungus Aspergillus fumigatus.</title>
        <authorList>
            <person name="Fedorova N.D."/>
            <person name="Khaldi N."/>
            <person name="Joardar V.S."/>
            <person name="Maiti R."/>
            <person name="Amedeo P."/>
            <person name="Anderson M.J."/>
            <person name="Crabtree J."/>
            <person name="Silva J.C."/>
            <person name="Badger J.H."/>
            <person name="Albarraq A."/>
            <person name="Angiuoli S."/>
            <person name="Bussey H."/>
            <person name="Bowyer P."/>
            <person name="Cotty P.J."/>
            <person name="Dyer P.S."/>
            <person name="Egan A."/>
            <person name="Galens K."/>
            <person name="Fraser-Liggett C.M."/>
            <person name="Haas B.J."/>
            <person name="Inman J.M."/>
            <person name="Kent R."/>
            <person name="Lemieux S."/>
            <person name="Malavazi I."/>
            <person name="Orvis J."/>
            <person name="Roemer T."/>
            <person name="Ronning C.M."/>
            <person name="Sundaram J.P."/>
            <person name="Sutton G."/>
            <person name="Turner G."/>
            <person name="Venter J.C."/>
            <person name="White O.R."/>
            <person name="Whitty B.R."/>
            <person name="Youngman P."/>
            <person name="Wolfe K.H."/>
            <person name="Goldman G.H."/>
            <person name="Wortman J.R."/>
            <person name="Jiang B."/>
            <person name="Denning D.W."/>
            <person name="Nierman W.C."/>
        </authorList>
    </citation>
    <scope>NUCLEOTIDE SEQUENCE [LARGE SCALE GENOMIC DNA]</scope>
    <source>
        <strain evidence="2">ATCC 1007 / CBS 513.65 / DSM 816 / NCTC 3887 / NRRL 1</strain>
    </source>
</reference>
<name>A1C703_ASPCL</name>
<dbReference type="OMA" id="VYERQNW"/>
<evidence type="ECO:0000313" key="1">
    <source>
        <dbReference type="EMBL" id="EAW14174.1"/>
    </source>
</evidence>
<dbReference type="Proteomes" id="UP000006701">
    <property type="component" value="Unassembled WGS sequence"/>
</dbReference>
<dbReference type="AlphaFoldDB" id="A1C703"/>
<dbReference type="GeneID" id="4708218"/>
<dbReference type="EMBL" id="DS027045">
    <property type="protein sequence ID" value="EAW14174.1"/>
    <property type="molecule type" value="Genomic_DNA"/>
</dbReference>
<dbReference type="KEGG" id="act:ACLA_072070"/>
<proteinExistence type="predicted"/>
<dbReference type="VEuPathDB" id="FungiDB:ACLA_072070"/>
<protein>
    <submittedName>
        <fullName evidence="1">Uncharacterized protein</fullName>
    </submittedName>
</protein>
<gene>
    <name evidence="1" type="ORF">ACLA_072070</name>
</gene>
<organism evidence="1 2">
    <name type="scientific">Aspergillus clavatus (strain ATCC 1007 / CBS 513.65 / DSM 816 / NCTC 3887 / NRRL 1 / QM 1276 / 107)</name>
    <dbReference type="NCBI Taxonomy" id="344612"/>
    <lineage>
        <taxon>Eukaryota</taxon>
        <taxon>Fungi</taxon>
        <taxon>Dikarya</taxon>
        <taxon>Ascomycota</taxon>
        <taxon>Pezizomycotina</taxon>
        <taxon>Eurotiomycetes</taxon>
        <taxon>Eurotiomycetidae</taxon>
        <taxon>Eurotiales</taxon>
        <taxon>Aspergillaceae</taxon>
        <taxon>Aspergillus</taxon>
        <taxon>Aspergillus subgen. Fumigati</taxon>
    </lineage>
</organism>